<protein>
    <submittedName>
        <fullName evidence="1">Uncharacterized protein</fullName>
    </submittedName>
</protein>
<proteinExistence type="predicted"/>
<gene>
    <name evidence="1" type="ORF">L1987_08094</name>
</gene>
<accession>A0ACB9JLG4</accession>
<reference evidence="2" key="1">
    <citation type="journal article" date="2022" name="Mol. Ecol. Resour.">
        <title>The genomes of chicory, endive, great burdock and yacon provide insights into Asteraceae palaeo-polyploidization history and plant inulin production.</title>
        <authorList>
            <person name="Fan W."/>
            <person name="Wang S."/>
            <person name="Wang H."/>
            <person name="Wang A."/>
            <person name="Jiang F."/>
            <person name="Liu H."/>
            <person name="Zhao H."/>
            <person name="Xu D."/>
            <person name="Zhang Y."/>
        </authorList>
    </citation>
    <scope>NUCLEOTIDE SEQUENCE [LARGE SCALE GENOMIC DNA]</scope>
    <source>
        <strain evidence="2">cv. Yunnan</strain>
    </source>
</reference>
<organism evidence="1 2">
    <name type="scientific">Smallanthus sonchifolius</name>
    <dbReference type="NCBI Taxonomy" id="185202"/>
    <lineage>
        <taxon>Eukaryota</taxon>
        <taxon>Viridiplantae</taxon>
        <taxon>Streptophyta</taxon>
        <taxon>Embryophyta</taxon>
        <taxon>Tracheophyta</taxon>
        <taxon>Spermatophyta</taxon>
        <taxon>Magnoliopsida</taxon>
        <taxon>eudicotyledons</taxon>
        <taxon>Gunneridae</taxon>
        <taxon>Pentapetalae</taxon>
        <taxon>asterids</taxon>
        <taxon>campanulids</taxon>
        <taxon>Asterales</taxon>
        <taxon>Asteraceae</taxon>
        <taxon>Asteroideae</taxon>
        <taxon>Heliantheae alliance</taxon>
        <taxon>Millerieae</taxon>
        <taxon>Smallanthus</taxon>
    </lineage>
</organism>
<evidence type="ECO:0000313" key="1">
    <source>
        <dbReference type="EMBL" id="KAI3820546.1"/>
    </source>
</evidence>
<keyword evidence="2" id="KW-1185">Reference proteome</keyword>
<dbReference type="Proteomes" id="UP001056120">
    <property type="component" value="Linkage Group LG03"/>
</dbReference>
<evidence type="ECO:0000313" key="2">
    <source>
        <dbReference type="Proteomes" id="UP001056120"/>
    </source>
</evidence>
<sequence length="130" mass="14352">MDRYPWIFFLNSPLSGSLYLCFFHFGPFGAVQVPLVPEKKAKGVSCGISYHALVLVEGSEPWADLPYAVSTHNPPLLETTFSSIVSPFLLPRSLVRLSDPIEPPPINATACHNTEMEAYLMVLMKTVIGN</sequence>
<comment type="caution">
    <text evidence="1">The sequence shown here is derived from an EMBL/GenBank/DDBJ whole genome shotgun (WGS) entry which is preliminary data.</text>
</comment>
<dbReference type="EMBL" id="CM042020">
    <property type="protein sequence ID" value="KAI3820546.1"/>
    <property type="molecule type" value="Genomic_DNA"/>
</dbReference>
<reference evidence="1 2" key="2">
    <citation type="journal article" date="2022" name="Mol. Ecol. Resour.">
        <title>The genomes of chicory, endive, great burdock and yacon provide insights into Asteraceae paleo-polyploidization history and plant inulin production.</title>
        <authorList>
            <person name="Fan W."/>
            <person name="Wang S."/>
            <person name="Wang H."/>
            <person name="Wang A."/>
            <person name="Jiang F."/>
            <person name="Liu H."/>
            <person name="Zhao H."/>
            <person name="Xu D."/>
            <person name="Zhang Y."/>
        </authorList>
    </citation>
    <scope>NUCLEOTIDE SEQUENCE [LARGE SCALE GENOMIC DNA]</scope>
    <source>
        <strain evidence="2">cv. Yunnan</strain>
        <tissue evidence="1">Leaves</tissue>
    </source>
</reference>
<name>A0ACB9JLG4_9ASTR</name>